<sequence length="140" mass="15503">MTLQNLADRAAIQDVMLKYVSAIDDRDFDRYRSCFTSDVEIIGFTPDVLRGTAAVIDFVKPAMAPFGASQHLIGPSLIAIDGDAAHARTEVQATQCFKEPEGRTLTLWATYKTDFVRVAGEWKIKKHLLIPKTMKTVDAG</sequence>
<dbReference type="AlphaFoldDB" id="A0A3A3G414"/>
<evidence type="ECO:0000313" key="2">
    <source>
        <dbReference type="EMBL" id="RJG03227.1"/>
    </source>
</evidence>
<reference evidence="3" key="1">
    <citation type="submission" date="2018-09" db="EMBL/GenBank/DDBJ databases">
        <authorList>
            <person name="Zhu H."/>
        </authorList>
    </citation>
    <scope>NUCLEOTIDE SEQUENCE [LARGE SCALE GENOMIC DNA]</scope>
    <source>
        <strain evidence="3">K1S02-23</strain>
    </source>
</reference>
<dbReference type="InterPro" id="IPR032710">
    <property type="entry name" value="NTF2-like_dom_sf"/>
</dbReference>
<dbReference type="Gene3D" id="3.10.450.50">
    <property type="match status" value="1"/>
</dbReference>
<evidence type="ECO:0000313" key="3">
    <source>
        <dbReference type="Proteomes" id="UP000266327"/>
    </source>
</evidence>
<dbReference type="SUPFAM" id="SSF54427">
    <property type="entry name" value="NTF2-like"/>
    <property type="match status" value="1"/>
</dbReference>
<comment type="caution">
    <text evidence="2">The sequence shown here is derived from an EMBL/GenBank/DDBJ whole genome shotgun (WGS) entry which is preliminary data.</text>
</comment>
<keyword evidence="3" id="KW-1185">Reference proteome</keyword>
<proteinExistence type="predicted"/>
<dbReference type="OrthoDB" id="1492465at2"/>
<dbReference type="InterPro" id="IPR037401">
    <property type="entry name" value="SnoaL-like"/>
</dbReference>
<gene>
    <name evidence="2" type="ORF">D3878_17865</name>
</gene>
<name>A0A3A3G414_9BURK</name>
<protein>
    <submittedName>
        <fullName evidence="2">Nuclear transport factor 2 family protein</fullName>
    </submittedName>
</protein>
<organism evidence="2 3">
    <name type="scientific">Noviherbaspirillum sedimenti</name>
    <dbReference type="NCBI Taxonomy" id="2320865"/>
    <lineage>
        <taxon>Bacteria</taxon>
        <taxon>Pseudomonadati</taxon>
        <taxon>Pseudomonadota</taxon>
        <taxon>Betaproteobacteria</taxon>
        <taxon>Burkholderiales</taxon>
        <taxon>Oxalobacteraceae</taxon>
        <taxon>Noviherbaspirillum</taxon>
    </lineage>
</organism>
<accession>A0A3A3G414</accession>
<feature type="domain" description="SnoaL-like" evidence="1">
    <location>
        <begin position="5"/>
        <end position="126"/>
    </location>
</feature>
<evidence type="ECO:0000259" key="1">
    <source>
        <dbReference type="Pfam" id="PF13577"/>
    </source>
</evidence>
<dbReference type="Pfam" id="PF13577">
    <property type="entry name" value="SnoaL_4"/>
    <property type="match status" value="1"/>
</dbReference>
<dbReference type="EMBL" id="QYUQ01000002">
    <property type="protein sequence ID" value="RJG03227.1"/>
    <property type="molecule type" value="Genomic_DNA"/>
</dbReference>
<dbReference type="RefSeq" id="WP_119786725.1">
    <property type="nucleotide sequence ID" value="NZ_QYUQ01000002.1"/>
</dbReference>
<dbReference type="Proteomes" id="UP000266327">
    <property type="component" value="Unassembled WGS sequence"/>
</dbReference>